<proteinExistence type="predicted"/>
<keyword evidence="2" id="KW-1185">Reference proteome</keyword>
<gene>
    <name evidence="1" type="ORF">E2562_027329</name>
</gene>
<dbReference type="AlphaFoldDB" id="A0A6G1E266"/>
<protein>
    <submittedName>
        <fullName evidence="1">Uncharacterized protein</fullName>
    </submittedName>
</protein>
<evidence type="ECO:0000313" key="2">
    <source>
        <dbReference type="Proteomes" id="UP000479710"/>
    </source>
</evidence>
<comment type="caution">
    <text evidence="1">The sequence shown here is derived from an EMBL/GenBank/DDBJ whole genome shotgun (WGS) entry which is preliminary data.</text>
</comment>
<evidence type="ECO:0000313" key="1">
    <source>
        <dbReference type="EMBL" id="KAF0918880.1"/>
    </source>
</evidence>
<name>A0A6G1E266_9ORYZ</name>
<dbReference type="EMBL" id="SPHZ02000005">
    <property type="protein sequence ID" value="KAF0918880.1"/>
    <property type="molecule type" value="Genomic_DNA"/>
</dbReference>
<organism evidence="1 2">
    <name type="scientific">Oryza meyeriana var. granulata</name>
    <dbReference type="NCBI Taxonomy" id="110450"/>
    <lineage>
        <taxon>Eukaryota</taxon>
        <taxon>Viridiplantae</taxon>
        <taxon>Streptophyta</taxon>
        <taxon>Embryophyta</taxon>
        <taxon>Tracheophyta</taxon>
        <taxon>Spermatophyta</taxon>
        <taxon>Magnoliopsida</taxon>
        <taxon>Liliopsida</taxon>
        <taxon>Poales</taxon>
        <taxon>Poaceae</taxon>
        <taxon>BOP clade</taxon>
        <taxon>Oryzoideae</taxon>
        <taxon>Oryzeae</taxon>
        <taxon>Oryzinae</taxon>
        <taxon>Oryza</taxon>
        <taxon>Oryza meyeriana</taxon>
    </lineage>
</organism>
<sequence length="73" mass="8399">MVDLLPQHHLQERLLLLLLPQLYLLRLMAPISFAVGSMTVSVKQDVMENYQRKQSEVRQIVQIGSMLIEVKPA</sequence>
<reference evidence="1 2" key="1">
    <citation type="submission" date="2019-11" db="EMBL/GenBank/DDBJ databases">
        <title>Whole genome sequence of Oryza granulata.</title>
        <authorList>
            <person name="Li W."/>
        </authorList>
    </citation>
    <scope>NUCLEOTIDE SEQUENCE [LARGE SCALE GENOMIC DNA]</scope>
    <source>
        <strain evidence="2">cv. Menghai</strain>
        <tissue evidence="1">Leaf</tissue>
    </source>
</reference>
<accession>A0A6G1E266</accession>
<dbReference type="Proteomes" id="UP000479710">
    <property type="component" value="Unassembled WGS sequence"/>
</dbReference>